<sequence length="138" mass="15800">MQEINIIPNDESVSVASLEREAINMLESVLANYELESDVYLFESAHGHIAKFKCKEGCYIKRNENSPRRLTKEDAEFFLTLPGLRWFNYCEGFIEVGFDEEAYKTVSSKERDKFFHAGVNLFAHTQAIQLPLAGKNAE</sequence>
<organism evidence="1 2">
    <name type="scientific">Microbulbifer epialgicus</name>
    <dbReference type="NCBI Taxonomy" id="393907"/>
    <lineage>
        <taxon>Bacteria</taxon>
        <taxon>Pseudomonadati</taxon>
        <taxon>Pseudomonadota</taxon>
        <taxon>Gammaproteobacteria</taxon>
        <taxon>Cellvibrionales</taxon>
        <taxon>Microbulbiferaceae</taxon>
        <taxon>Microbulbifer</taxon>
    </lineage>
</organism>
<dbReference type="EMBL" id="JBGMEK010000001">
    <property type="protein sequence ID" value="MFA0809316.1"/>
    <property type="molecule type" value="Genomic_DNA"/>
</dbReference>
<reference evidence="1 2" key="1">
    <citation type="submission" date="2024-08" db="EMBL/GenBank/DDBJ databases">
        <authorList>
            <person name="Ishaq N."/>
        </authorList>
    </citation>
    <scope>NUCLEOTIDE SEQUENCE [LARGE SCALE GENOMIC DNA]</scope>
    <source>
        <strain evidence="1 2">DSM 18651</strain>
    </source>
</reference>
<dbReference type="Proteomes" id="UP001569428">
    <property type="component" value="Unassembled WGS sequence"/>
</dbReference>
<dbReference type="RefSeq" id="WP_371836937.1">
    <property type="nucleotide sequence ID" value="NZ_JBGMEK010000001.1"/>
</dbReference>
<evidence type="ECO:0000313" key="2">
    <source>
        <dbReference type="Proteomes" id="UP001569428"/>
    </source>
</evidence>
<accession>A0ABV4NTL3</accession>
<comment type="caution">
    <text evidence="1">The sequence shown here is derived from an EMBL/GenBank/DDBJ whole genome shotgun (WGS) entry which is preliminary data.</text>
</comment>
<name>A0ABV4NTL3_9GAMM</name>
<proteinExistence type="predicted"/>
<keyword evidence="2" id="KW-1185">Reference proteome</keyword>
<evidence type="ECO:0000313" key="1">
    <source>
        <dbReference type="EMBL" id="MFA0809316.1"/>
    </source>
</evidence>
<protein>
    <submittedName>
        <fullName evidence="1">Uncharacterized protein</fullName>
    </submittedName>
</protein>
<gene>
    <name evidence="1" type="ORF">ACCI49_00170</name>
</gene>